<dbReference type="RefSeq" id="WP_120046904.1">
    <property type="nucleotide sequence ID" value="NZ_RAHX01000001.1"/>
</dbReference>
<keyword evidence="1 5" id="KW-0808">Transferase</keyword>
<evidence type="ECO:0000313" key="5">
    <source>
        <dbReference type="EMBL" id="RJY08014.1"/>
    </source>
</evidence>
<protein>
    <submittedName>
        <fullName evidence="5">N-acetyltransferase</fullName>
    </submittedName>
</protein>
<sequence>MFMRTERLFLRPIFPEDWRGVFRGIAVPGIVRNLARAPWPYGEEDARSFCAGAADGDGHRFAITLPETREAPLIGLIGFDPDEEGAFELGYWIGEAWQGRGYATEAAHGVLAITDALGIEAVGAGHFLDNPASGRVLRKLGFAETGEVRLTACAGRGGEQVPTRRYIRRMPMAHPQAA</sequence>
<evidence type="ECO:0000259" key="4">
    <source>
        <dbReference type="PROSITE" id="PS51186"/>
    </source>
</evidence>
<gene>
    <name evidence="5" type="ORF">D6201_00385</name>
</gene>
<dbReference type="Gene3D" id="3.40.630.30">
    <property type="match status" value="1"/>
</dbReference>
<accession>A0A419RQG0</accession>
<evidence type="ECO:0000256" key="2">
    <source>
        <dbReference type="ARBA" id="ARBA00023315"/>
    </source>
</evidence>
<dbReference type="GO" id="GO:0016747">
    <property type="term" value="F:acyltransferase activity, transferring groups other than amino-acyl groups"/>
    <property type="evidence" value="ECO:0007669"/>
    <property type="project" value="InterPro"/>
</dbReference>
<evidence type="ECO:0000256" key="1">
    <source>
        <dbReference type="ARBA" id="ARBA00022679"/>
    </source>
</evidence>
<proteinExistence type="inferred from homology"/>
<dbReference type="InterPro" id="IPR016181">
    <property type="entry name" value="Acyl_CoA_acyltransferase"/>
</dbReference>
<dbReference type="InterPro" id="IPR000182">
    <property type="entry name" value="GNAT_dom"/>
</dbReference>
<name>A0A419RQG0_9SPHN</name>
<dbReference type="PANTHER" id="PTHR43792:SF8">
    <property type="entry name" value="[RIBOSOMAL PROTEIN US5]-ALANINE N-ACETYLTRANSFERASE"/>
    <property type="match status" value="1"/>
</dbReference>
<organism evidence="5 6">
    <name type="scientific">Aurantiacibacter aquimixticola</name>
    <dbReference type="NCBI Taxonomy" id="1958945"/>
    <lineage>
        <taxon>Bacteria</taxon>
        <taxon>Pseudomonadati</taxon>
        <taxon>Pseudomonadota</taxon>
        <taxon>Alphaproteobacteria</taxon>
        <taxon>Sphingomonadales</taxon>
        <taxon>Erythrobacteraceae</taxon>
        <taxon>Aurantiacibacter</taxon>
    </lineage>
</organism>
<dbReference type="SUPFAM" id="SSF55729">
    <property type="entry name" value="Acyl-CoA N-acyltransferases (Nat)"/>
    <property type="match status" value="1"/>
</dbReference>
<comment type="similarity">
    <text evidence="3">Belongs to the acetyltransferase family. RimJ subfamily.</text>
</comment>
<dbReference type="EMBL" id="RAHX01000001">
    <property type="protein sequence ID" value="RJY08014.1"/>
    <property type="molecule type" value="Genomic_DNA"/>
</dbReference>
<dbReference type="InterPro" id="IPR051531">
    <property type="entry name" value="N-acetyltransferase"/>
</dbReference>
<comment type="caution">
    <text evidence="5">The sequence shown here is derived from an EMBL/GenBank/DDBJ whole genome shotgun (WGS) entry which is preliminary data.</text>
</comment>
<dbReference type="OrthoDB" id="9804153at2"/>
<keyword evidence="6" id="KW-1185">Reference proteome</keyword>
<dbReference type="AlphaFoldDB" id="A0A419RQG0"/>
<feature type="domain" description="N-acetyltransferase" evidence="4">
    <location>
        <begin position="8"/>
        <end position="171"/>
    </location>
</feature>
<keyword evidence="2" id="KW-0012">Acyltransferase</keyword>
<dbReference type="PANTHER" id="PTHR43792">
    <property type="entry name" value="GNAT FAMILY, PUTATIVE (AFU_ORTHOLOGUE AFUA_3G00765)-RELATED-RELATED"/>
    <property type="match status" value="1"/>
</dbReference>
<evidence type="ECO:0000313" key="6">
    <source>
        <dbReference type="Proteomes" id="UP000285232"/>
    </source>
</evidence>
<dbReference type="PROSITE" id="PS51186">
    <property type="entry name" value="GNAT"/>
    <property type="match status" value="1"/>
</dbReference>
<dbReference type="Pfam" id="PF13302">
    <property type="entry name" value="Acetyltransf_3"/>
    <property type="match status" value="1"/>
</dbReference>
<reference evidence="5 6" key="1">
    <citation type="journal article" date="2017" name="Int. J. Syst. Evol. Microbiol.">
        <title>Erythrobacter aquimixticola sp. nov., isolated from the junction between the ocean and a freshwater spring.</title>
        <authorList>
            <person name="Park S."/>
            <person name="Jung Y.T."/>
            <person name="Choi S.J."/>
            <person name="Yoon J.H."/>
        </authorList>
    </citation>
    <scope>NUCLEOTIDE SEQUENCE [LARGE SCALE GENOMIC DNA]</scope>
    <source>
        <strain evidence="5 6">JSSK-14</strain>
    </source>
</reference>
<dbReference type="Proteomes" id="UP000285232">
    <property type="component" value="Unassembled WGS sequence"/>
</dbReference>
<evidence type="ECO:0000256" key="3">
    <source>
        <dbReference type="ARBA" id="ARBA00038502"/>
    </source>
</evidence>